<dbReference type="EMBL" id="FRFE01000009">
    <property type="protein sequence ID" value="SHO48071.1"/>
    <property type="molecule type" value="Genomic_DNA"/>
</dbReference>
<keyword evidence="3" id="KW-1185">Reference proteome</keyword>
<dbReference type="InterPro" id="IPR009875">
    <property type="entry name" value="PilZ_domain"/>
</dbReference>
<proteinExistence type="predicted"/>
<dbReference type="STRING" id="1121416.SAMN02745220_02107"/>
<dbReference type="AlphaFoldDB" id="A0A1M7Y6E1"/>
<dbReference type="SUPFAM" id="SSF141371">
    <property type="entry name" value="PilZ domain-like"/>
    <property type="match status" value="1"/>
</dbReference>
<dbReference type="GO" id="GO:0035438">
    <property type="term" value="F:cyclic-di-GMP binding"/>
    <property type="evidence" value="ECO:0007669"/>
    <property type="project" value="InterPro"/>
</dbReference>
<organism evidence="2 3">
    <name type="scientific">Desulfopila aestuarii DSM 18488</name>
    <dbReference type="NCBI Taxonomy" id="1121416"/>
    <lineage>
        <taxon>Bacteria</taxon>
        <taxon>Pseudomonadati</taxon>
        <taxon>Thermodesulfobacteriota</taxon>
        <taxon>Desulfobulbia</taxon>
        <taxon>Desulfobulbales</taxon>
        <taxon>Desulfocapsaceae</taxon>
        <taxon>Desulfopila</taxon>
    </lineage>
</organism>
<accession>A0A1M7Y6E1</accession>
<dbReference type="OrthoDB" id="5431523at2"/>
<evidence type="ECO:0000259" key="1">
    <source>
        <dbReference type="Pfam" id="PF07238"/>
    </source>
</evidence>
<feature type="domain" description="PilZ" evidence="1">
    <location>
        <begin position="2"/>
        <end position="91"/>
    </location>
</feature>
<evidence type="ECO:0000313" key="3">
    <source>
        <dbReference type="Proteomes" id="UP000184603"/>
    </source>
</evidence>
<reference evidence="2 3" key="1">
    <citation type="submission" date="2016-12" db="EMBL/GenBank/DDBJ databases">
        <authorList>
            <person name="Song W.-J."/>
            <person name="Kurnit D.M."/>
        </authorList>
    </citation>
    <scope>NUCLEOTIDE SEQUENCE [LARGE SCALE GENOMIC DNA]</scope>
    <source>
        <strain evidence="2 3">DSM 18488</strain>
    </source>
</reference>
<evidence type="ECO:0000313" key="2">
    <source>
        <dbReference type="EMBL" id="SHO48071.1"/>
    </source>
</evidence>
<protein>
    <submittedName>
        <fullName evidence="2">PilZ domain-containing protein</fullName>
    </submittedName>
</protein>
<dbReference type="Proteomes" id="UP000184603">
    <property type="component" value="Unassembled WGS sequence"/>
</dbReference>
<sequence length="118" mass="13480">MDKRRFERIKVDDCPAVDLSDGNGFFTGGVKDISRNGLRLTDVSNRLNIRTGKLTVVFSANGKNFKMNVRPKWFSEKHQSKSIGVEILNVPTGWTEYVMTKEPQNKEHDPWGRISLLN</sequence>
<dbReference type="Pfam" id="PF07238">
    <property type="entry name" value="PilZ"/>
    <property type="match status" value="1"/>
</dbReference>
<dbReference type="RefSeq" id="WP_073613415.1">
    <property type="nucleotide sequence ID" value="NZ_FRFE01000009.1"/>
</dbReference>
<gene>
    <name evidence="2" type="ORF">SAMN02745220_02107</name>
</gene>
<dbReference type="Gene3D" id="2.40.10.220">
    <property type="entry name" value="predicted glycosyltransferase like domains"/>
    <property type="match status" value="1"/>
</dbReference>
<name>A0A1M7Y6E1_9BACT</name>